<feature type="region of interest" description="Disordered" evidence="1">
    <location>
        <begin position="1"/>
        <end position="44"/>
    </location>
</feature>
<gene>
    <name evidence="2" type="ORF">HNR30_004243</name>
</gene>
<evidence type="ECO:0000313" key="3">
    <source>
        <dbReference type="Proteomes" id="UP000530928"/>
    </source>
</evidence>
<sequence>MHPWFAEIIAPDTDDDGRGRTRRRRQTRVRAIVRRPATDRRNAR</sequence>
<evidence type="ECO:0000313" key="2">
    <source>
        <dbReference type="EMBL" id="MBA2892889.1"/>
    </source>
</evidence>
<dbReference type="RefSeq" id="WP_281389733.1">
    <property type="nucleotide sequence ID" value="NZ_BAABAM010000003.1"/>
</dbReference>
<organism evidence="2 3">
    <name type="scientific">Nonomuraea soli</name>
    <dbReference type="NCBI Taxonomy" id="1032476"/>
    <lineage>
        <taxon>Bacteria</taxon>
        <taxon>Bacillati</taxon>
        <taxon>Actinomycetota</taxon>
        <taxon>Actinomycetes</taxon>
        <taxon>Streptosporangiales</taxon>
        <taxon>Streptosporangiaceae</taxon>
        <taxon>Nonomuraea</taxon>
    </lineage>
</organism>
<name>A0A7W0CKT0_9ACTN</name>
<protein>
    <submittedName>
        <fullName evidence="2">Uncharacterized protein</fullName>
    </submittedName>
</protein>
<proteinExistence type="predicted"/>
<dbReference type="AlphaFoldDB" id="A0A7W0CKT0"/>
<feature type="compositionally biased region" description="Basic residues" evidence="1">
    <location>
        <begin position="20"/>
        <end position="33"/>
    </location>
</feature>
<dbReference type="EMBL" id="JACDUR010000004">
    <property type="protein sequence ID" value="MBA2892889.1"/>
    <property type="molecule type" value="Genomic_DNA"/>
</dbReference>
<dbReference type="Proteomes" id="UP000530928">
    <property type="component" value="Unassembled WGS sequence"/>
</dbReference>
<keyword evidence="3" id="KW-1185">Reference proteome</keyword>
<accession>A0A7W0CKT0</accession>
<comment type="caution">
    <text evidence="2">The sequence shown here is derived from an EMBL/GenBank/DDBJ whole genome shotgun (WGS) entry which is preliminary data.</text>
</comment>
<evidence type="ECO:0000256" key="1">
    <source>
        <dbReference type="SAM" id="MobiDB-lite"/>
    </source>
</evidence>
<reference evidence="2 3" key="1">
    <citation type="submission" date="2020-07" db="EMBL/GenBank/DDBJ databases">
        <title>Genomic Encyclopedia of Type Strains, Phase IV (KMG-IV): sequencing the most valuable type-strain genomes for metagenomic binning, comparative biology and taxonomic classification.</title>
        <authorList>
            <person name="Goeker M."/>
        </authorList>
    </citation>
    <scope>NUCLEOTIDE SEQUENCE [LARGE SCALE GENOMIC DNA]</scope>
    <source>
        <strain evidence="2 3">DSM 45533</strain>
    </source>
</reference>